<name>A0AAE3QN84_9BACT</name>
<dbReference type="AlphaFoldDB" id="A0AAE3QN84"/>
<dbReference type="PANTHER" id="PTHR43685">
    <property type="entry name" value="GLYCOSYLTRANSFERASE"/>
    <property type="match status" value="1"/>
</dbReference>
<sequence length="328" mass="38414">MNLQADKNYRTIIPPLLTDSERPLWSVMIPTYNCADYLRETLQAVLSQDPGPHKMQIEVVDDCSTKDDPEKVVNELGKGRVSFFRQPQNVGHTKNFDTCLSRSRGQLVHLLHGDDRVRNGFYEKIGKLFLDYEEIGAAFCRHIFMDENSHWQLLSPLESPKPGILDGWFEKIAIKQRILTPSIVVKREVYEQLGSFDHRLSWAEDWEMWARIAAYYPIAYEPEPLAEYRSHSTSNTGRYIRTAENLRDLKRASYIINSYVKDSHKKDLLQRSFQKHTDYGIQTLKQFYLSGDKEGAMAQWKEVWQLSKSPYILWLGLIYWLKFLKRGK</sequence>
<comment type="caution">
    <text evidence="2">The sequence shown here is derived from an EMBL/GenBank/DDBJ whole genome shotgun (WGS) entry which is preliminary data.</text>
</comment>
<keyword evidence="2" id="KW-0808">Transferase</keyword>
<dbReference type="Pfam" id="PF00535">
    <property type="entry name" value="Glycos_transf_2"/>
    <property type="match status" value="1"/>
</dbReference>
<dbReference type="InterPro" id="IPR050834">
    <property type="entry name" value="Glycosyltransf_2"/>
</dbReference>
<accession>A0AAE3QN84</accession>
<dbReference type="Gene3D" id="3.90.550.10">
    <property type="entry name" value="Spore Coat Polysaccharide Biosynthesis Protein SpsA, Chain A"/>
    <property type="match status" value="1"/>
</dbReference>
<protein>
    <submittedName>
        <fullName evidence="2">Glycosyltransferase</fullName>
        <ecNumber evidence="2">2.4.-.-</ecNumber>
    </submittedName>
</protein>
<evidence type="ECO:0000259" key="1">
    <source>
        <dbReference type="Pfam" id="PF00535"/>
    </source>
</evidence>
<proteinExistence type="predicted"/>
<gene>
    <name evidence="2" type="ORF">QNI16_16775</name>
</gene>
<evidence type="ECO:0000313" key="3">
    <source>
        <dbReference type="Proteomes" id="UP001241110"/>
    </source>
</evidence>
<dbReference type="InterPro" id="IPR029044">
    <property type="entry name" value="Nucleotide-diphossugar_trans"/>
</dbReference>
<dbReference type="SUPFAM" id="SSF53448">
    <property type="entry name" value="Nucleotide-diphospho-sugar transferases"/>
    <property type="match status" value="1"/>
</dbReference>
<dbReference type="EMBL" id="JASJOS010000007">
    <property type="protein sequence ID" value="MDJ1482160.1"/>
    <property type="molecule type" value="Genomic_DNA"/>
</dbReference>
<dbReference type="PANTHER" id="PTHR43685:SF2">
    <property type="entry name" value="GLYCOSYLTRANSFERASE 2-LIKE DOMAIN-CONTAINING PROTEIN"/>
    <property type="match status" value="1"/>
</dbReference>
<organism evidence="2 3">
    <name type="scientific">Xanthocytophaga flava</name>
    <dbReference type="NCBI Taxonomy" id="3048013"/>
    <lineage>
        <taxon>Bacteria</taxon>
        <taxon>Pseudomonadati</taxon>
        <taxon>Bacteroidota</taxon>
        <taxon>Cytophagia</taxon>
        <taxon>Cytophagales</taxon>
        <taxon>Rhodocytophagaceae</taxon>
        <taxon>Xanthocytophaga</taxon>
    </lineage>
</organism>
<dbReference type="Proteomes" id="UP001241110">
    <property type="component" value="Unassembled WGS sequence"/>
</dbReference>
<dbReference type="InterPro" id="IPR001173">
    <property type="entry name" value="Glyco_trans_2-like"/>
</dbReference>
<evidence type="ECO:0000313" key="2">
    <source>
        <dbReference type="EMBL" id="MDJ1482160.1"/>
    </source>
</evidence>
<reference evidence="2" key="1">
    <citation type="submission" date="2023-05" db="EMBL/GenBank/DDBJ databases">
        <authorList>
            <person name="Zhang X."/>
        </authorList>
    </citation>
    <scope>NUCLEOTIDE SEQUENCE</scope>
    <source>
        <strain evidence="2">YF14B1</strain>
    </source>
</reference>
<keyword evidence="2" id="KW-0328">Glycosyltransferase</keyword>
<dbReference type="GO" id="GO:0016757">
    <property type="term" value="F:glycosyltransferase activity"/>
    <property type="evidence" value="ECO:0007669"/>
    <property type="project" value="UniProtKB-KW"/>
</dbReference>
<dbReference type="EC" id="2.4.-.-" evidence="2"/>
<dbReference type="RefSeq" id="WP_313980910.1">
    <property type="nucleotide sequence ID" value="NZ_JASJOS010000007.1"/>
</dbReference>
<feature type="domain" description="Glycosyltransferase 2-like" evidence="1">
    <location>
        <begin position="26"/>
        <end position="170"/>
    </location>
</feature>